<dbReference type="GeneID" id="89936015"/>
<dbReference type="AlphaFoldDB" id="A0AAN6TB04"/>
<dbReference type="PANTHER" id="PTHR11875">
    <property type="entry name" value="TESTIS-SPECIFIC Y-ENCODED PROTEIN"/>
    <property type="match status" value="1"/>
</dbReference>
<evidence type="ECO:0000313" key="4">
    <source>
        <dbReference type="EMBL" id="KAK4110727.1"/>
    </source>
</evidence>
<feature type="region of interest" description="Disordered" evidence="3">
    <location>
        <begin position="1"/>
        <end position="44"/>
    </location>
</feature>
<organism evidence="4 5">
    <name type="scientific">Canariomyces notabilis</name>
    <dbReference type="NCBI Taxonomy" id="2074819"/>
    <lineage>
        <taxon>Eukaryota</taxon>
        <taxon>Fungi</taxon>
        <taxon>Dikarya</taxon>
        <taxon>Ascomycota</taxon>
        <taxon>Pezizomycotina</taxon>
        <taxon>Sordariomycetes</taxon>
        <taxon>Sordariomycetidae</taxon>
        <taxon>Sordariales</taxon>
        <taxon>Chaetomiaceae</taxon>
        <taxon>Canariomyces</taxon>
    </lineage>
</organism>
<feature type="compositionally biased region" description="Basic and acidic residues" evidence="3">
    <location>
        <begin position="394"/>
        <end position="406"/>
    </location>
</feature>
<dbReference type="Pfam" id="PF00956">
    <property type="entry name" value="NAP"/>
    <property type="match status" value="1"/>
</dbReference>
<comment type="caution">
    <text evidence="4">The sequence shown here is derived from an EMBL/GenBank/DDBJ whole genome shotgun (WGS) entry which is preliminary data.</text>
</comment>
<dbReference type="GO" id="GO:0006334">
    <property type="term" value="P:nucleosome assembly"/>
    <property type="evidence" value="ECO:0007669"/>
    <property type="project" value="InterPro"/>
</dbReference>
<dbReference type="Gene3D" id="3.30.1120.90">
    <property type="entry name" value="Nucleosome assembly protein"/>
    <property type="match status" value="1"/>
</dbReference>
<gene>
    <name evidence="4" type="ORF">N656DRAFT_713371</name>
</gene>
<sequence>MAEPIKNKRPDPAVAPTPQNTPANNAPISSHAQQPGGGISSIKEEDLDRAAAASIFAKDPRLVSLIQGRLGSLVGRSSGYIESLPVEVKRRVAGLKGIQKEHSKLEAEFQEEVLQLEKKYFAKFTPLYQQRSAIVNGQTEPTEDQVKAGEEAQEDQEAQENEEAEGAAVKEEKPTGIKGIPEFWLSAMKNQISFAEMITDRDEGALKSLTDIRMEYLDKPGFRLIFEFAENEYFTNKTITKTYYYQNENGYGGDFIYDHAEGDKIDWKPGKDLTVRIEQKKQRNKTTKQTRIVKKTVPTESFFNFFSPPKPPTEDDDDAASDIEDRLELDYQLGEDIKEKLIPRAIDWFTGEALAYEELDEDDLADFDEEDDEDDDDASEDHDDEDESEEEEEPRTKQEPTECKQS</sequence>
<feature type="region of interest" description="Disordered" evidence="3">
    <location>
        <begin position="137"/>
        <end position="172"/>
    </location>
</feature>
<keyword evidence="5" id="KW-1185">Reference proteome</keyword>
<feature type="compositionally biased region" description="Basic and acidic residues" evidence="3">
    <location>
        <begin position="1"/>
        <end position="11"/>
    </location>
</feature>
<dbReference type="FunFam" id="3.30.1120.90:FF:000003">
    <property type="entry name" value="Nucleosome assembly protein"/>
    <property type="match status" value="1"/>
</dbReference>
<proteinExistence type="inferred from homology"/>
<reference evidence="4" key="2">
    <citation type="submission" date="2023-05" db="EMBL/GenBank/DDBJ databases">
        <authorList>
            <consortium name="Lawrence Berkeley National Laboratory"/>
            <person name="Steindorff A."/>
            <person name="Hensen N."/>
            <person name="Bonometti L."/>
            <person name="Westerberg I."/>
            <person name="Brannstrom I.O."/>
            <person name="Guillou S."/>
            <person name="Cros-Aarteil S."/>
            <person name="Calhoun S."/>
            <person name="Haridas S."/>
            <person name="Kuo A."/>
            <person name="Mondo S."/>
            <person name="Pangilinan J."/>
            <person name="Riley R."/>
            <person name="Labutti K."/>
            <person name="Andreopoulos B."/>
            <person name="Lipzen A."/>
            <person name="Chen C."/>
            <person name="Yanf M."/>
            <person name="Daum C."/>
            <person name="Ng V."/>
            <person name="Clum A."/>
            <person name="Ohm R."/>
            <person name="Martin F."/>
            <person name="Silar P."/>
            <person name="Natvig D."/>
            <person name="Lalanne C."/>
            <person name="Gautier V."/>
            <person name="Ament-Velasquez S.L."/>
            <person name="Kruys A."/>
            <person name="Hutchinson M.I."/>
            <person name="Powell A.J."/>
            <person name="Barry K."/>
            <person name="Miller A.N."/>
            <person name="Grigoriev I.V."/>
            <person name="Debuchy R."/>
            <person name="Gladieux P."/>
            <person name="Thoren M.H."/>
            <person name="Johannesson H."/>
        </authorList>
    </citation>
    <scope>NUCLEOTIDE SEQUENCE</scope>
    <source>
        <strain evidence="4">CBS 508.74</strain>
    </source>
</reference>
<dbReference type="RefSeq" id="XP_064668297.1">
    <property type="nucleotide sequence ID" value="XM_064811890.1"/>
</dbReference>
<feature type="compositionally biased region" description="Acidic residues" evidence="3">
    <location>
        <begin position="357"/>
        <end position="393"/>
    </location>
</feature>
<evidence type="ECO:0000256" key="1">
    <source>
        <dbReference type="ARBA" id="ARBA00009947"/>
    </source>
</evidence>
<dbReference type="GO" id="GO:0005634">
    <property type="term" value="C:nucleus"/>
    <property type="evidence" value="ECO:0007669"/>
    <property type="project" value="InterPro"/>
</dbReference>
<feature type="compositionally biased region" description="Low complexity" evidence="3">
    <location>
        <begin position="12"/>
        <end position="27"/>
    </location>
</feature>
<comment type="similarity">
    <text evidence="1 2">Belongs to the nucleosome assembly protein (NAP) family.</text>
</comment>
<dbReference type="InterPro" id="IPR002164">
    <property type="entry name" value="NAP_family"/>
</dbReference>
<reference evidence="4" key="1">
    <citation type="journal article" date="2023" name="Mol. Phylogenet. Evol.">
        <title>Genome-scale phylogeny and comparative genomics of the fungal order Sordariales.</title>
        <authorList>
            <person name="Hensen N."/>
            <person name="Bonometti L."/>
            <person name="Westerberg I."/>
            <person name="Brannstrom I.O."/>
            <person name="Guillou S."/>
            <person name="Cros-Aarteil S."/>
            <person name="Calhoun S."/>
            <person name="Haridas S."/>
            <person name="Kuo A."/>
            <person name="Mondo S."/>
            <person name="Pangilinan J."/>
            <person name="Riley R."/>
            <person name="LaButti K."/>
            <person name="Andreopoulos B."/>
            <person name="Lipzen A."/>
            <person name="Chen C."/>
            <person name="Yan M."/>
            <person name="Daum C."/>
            <person name="Ng V."/>
            <person name="Clum A."/>
            <person name="Steindorff A."/>
            <person name="Ohm R.A."/>
            <person name="Martin F."/>
            <person name="Silar P."/>
            <person name="Natvig D.O."/>
            <person name="Lalanne C."/>
            <person name="Gautier V."/>
            <person name="Ament-Velasquez S.L."/>
            <person name="Kruys A."/>
            <person name="Hutchinson M.I."/>
            <person name="Powell A.J."/>
            <person name="Barry K."/>
            <person name="Miller A.N."/>
            <person name="Grigoriev I.V."/>
            <person name="Debuchy R."/>
            <person name="Gladieux P."/>
            <person name="Hiltunen Thoren M."/>
            <person name="Johannesson H."/>
        </authorList>
    </citation>
    <scope>NUCLEOTIDE SEQUENCE</scope>
    <source>
        <strain evidence="4">CBS 508.74</strain>
    </source>
</reference>
<evidence type="ECO:0000256" key="3">
    <source>
        <dbReference type="SAM" id="MobiDB-lite"/>
    </source>
</evidence>
<feature type="compositionally biased region" description="Acidic residues" evidence="3">
    <location>
        <begin position="151"/>
        <end position="165"/>
    </location>
</feature>
<name>A0AAN6TB04_9PEZI</name>
<dbReference type="EMBL" id="MU853349">
    <property type="protein sequence ID" value="KAK4110727.1"/>
    <property type="molecule type" value="Genomic_DNA"/>
</dbReference>
<dbReference type="InterPro" id="IPR037231">
    <property type="entry name" value="NAP-like_sf"/>
</dbReference>
<protein>
    <submittedName>
        <fullName evidence="4">NAP-domain-containing protein</fullName>
    </submittedName>
</protein>
<dbReference type="Proteomes" id="UP001302812">
    <property type="component" value="Unassembled WGS sequence"/>
</dbReference>
<dbReference type="SUPFAM" id="SSF143113">
    <property type="entry name" value="NAP-like"/>
    <property type="match status" value="1"/>
</dbReference>
<feature type="region of interest" description="Disordered" evidence="3">
    <location>
        <begin position="357"/>
        <end position="406"/>
    </location>
</feature>
<evidence type="ECO:0000313" key="5">
    <source>
        <dbReference type="Proteomes" id="UP001302812"/>
    </source>
</evidence>
<dbReference type="FunFam" id="1.20.5.1500:FF:000004">
    <property type="entry name" value="Nucleosome assembly protein Nap1"/>
    <property type="match status" value="1"/>
</dbReference>
<accession>A0AAN6TB04</accession>
<dbReference type="Gene3D" id="1.20.5.1500">
    <property type="match status" value="1"/>
</dbReference>
<evidence type="ECO:0000256" key="2">
    <source>
        <dbReference type="RuleBase" id="RU003876"/>
    </source>
</evidence>